<dbReference type="PANTHER" id="PTHR31793">
    <property type="entry name" value="4-HYDROXYBENZOYL-COA THIOESTERASE FAMILY MEMBER"/>
    <property type="match status" value="1"/>
</dbReference>
<evidence type="ECO:0000256" key="2">
    <source>
        <dbReference type="ARBA" id="ARBA00022801"/>
    </source>
</evidence>
<dbReference type="InterPro" id="IPR029069">
    <property type="entry name" value="HotDog_dom_sf"/>
</dbReference>
<dbReference type="HOGENOM" id="CLU_101141_7_2_6"/>
<keyword evidence="2 3" id="KW-0378">Hydrolase</keyword>
<dbReference type="GO" id="GO:0047617">
    <property type="term" value="F:fatty acyl-CoA hydrolase activity"/>
    <property type="evidence" value="ECO:0007669"/>
    <property type="project" value="TreeGrafter"/>
</dbReference>
<reference evidence="4" key="1">
    <citation type="submission" date="2014-09" db="EMBL/GenBank/DDBJ databases">
        <authorList>
            <person name="Hjerde E."/>
        </authorList>
    </citation>
    <scope>NUCLEOTIDE SEQUENCE [LARGE SCALE GENOMIC DNA]</scope>
    <source>
        <strain evidence="4">06/09/139</strain>
    </source>
</reference>
<proteinExistence type="inferred from homology"/>
<name>A0A090INY6_9GAMM</name>
<comment type="similarity">
    <text evidence="1">Belongs to the 4-hydroxybenzoyl-CoA thioesterase family.</text>
</comment>
<keyword evidence="4" id="KW-1185">Reference proteome</keyword>
<dbReference type="PIRSF" id="PIRSF003230">
    <property type="entry name" value="YbgC"/>
    <property type="match status" value="1"/>
</dbReference>
<dbReference type="InterPro" id="IPR014166">
    <property type="entry name" value="Tol-Pal_acyl-CoA_thioesterase"/>
</dbReference>
<dbReference type="PANTHER" id="PTHR31793:SF37">
    <property type="entry name" value="ACYL-COA THIOESTER HYDROLASE YBGC"/>
    <property type="match status" value="1"/>
</dbReference>
<dbReference type="AlphaFoldDB" id="A0A090INY6"/>
<dbReference type="Pfam" id="PF13279">
    <property type="entry name" value="4HBT_2"/>
    <property type="match status" value="1"/>
</dbReference>
<accession>A0A090INY6</accession>
<dbReference type="Proteomes" id="UP000032427">
    <property type="component" value="Chromosome 1"/>
</dbReference>
<evidence type="ECO:0000313" key="3">
    <source>
        <dbReference type="EMBL" id="CED71033.1"/>
    </source>
</evidence>
<dbReference type="NCBIfam" id="TIGR00051">
    <property type="entry name" value="YbgC/FadM family acyl-CoA thioesterase"/>
    <property type="match status" value="1"/>
</dbReference>
<dbReference type="OrthoDB" id="9808429at2"/>
<dbReference type="Gene3D" id="3.10.129.10">
    <property type="entry name" value="Hotdog Thioesterase"/>
    <property type="match status" value="1"/>
</dbReference>
<dbReference type="InterPro" id="IPR006684">
    <property type="entry name" value="YbgC/YbaW"/>
</dbReference>
<organism evidence="3 4">
    <name type="scientific">Aliivibrio wodanis</name>
    <dbReference type="NCBI Taxonomy" id="80852"/>
    <lineage>
        <taxon>Bacteria</taxon>
        <taxon>Pseudomonadati</taxon>
        <taxon>Pseudomonadota</taxon>
        <taxon>Gammaproteobacteria</taxon>
        <taxon>Vibrionales</taxon>
        <taxon>Vibrionaceae</taxon>
        <taxon>Aliivibrio</taxon>
    </lineage>
</organism>
<dbReference type="NCBIfam" id="TIGR02799">
    <property type="entry name" value="thio_ybgC"/>
    <property type="match status" value="1"/>
</dbReference>
<dbReference type="EMBL" id="LN554846">
    <property type="protein sequence ID" value="CED71033.1"/>
    <property type="molecule type" value="Genomic_DNA"/>
</dbReference>
<dbReference type="STRING" id="80852.AWOD_I_0940"/>
<sequence>MNKSEFKWPITIYYEDTDAGGVVYHSNYLKFFERARTELFRHHGVSQQVLLEKSVGFVVKSLTIDFIQGARLDEHLIVETFITEIKRVSLTFCQLLVNSEGKVLCKATVKVACIDNSKMKPIAIPSFILSEISCDR</sequence>
<dbReference type="EC" id="3.1.2.-" evidence="3"/>
<dbReference type="SUPFAM" id="SSF54637">
    <property type="entry name" value="Thioesterase/thiol ester dehydrase-isomerase"/>
    <property type="match status" value="1"/>
</dbReference>
<dbReference type="GeneID" id="28540508"/>
<dbReference type="InterPro" id="IPR050563">
    <property type="entry name" value="4-hydroxybenzoyl-CoA_TE"/>
</dbReference>
<dbReference type="KEGG" id="awd:AWOD_I_0940"/>
<protein>
    <submittedName>
        <fullName evidence="3">Acyl-CoA thioester hydrolase</fullName>
        <ecNumber evidence="3">3.1.2.-</ecNumber>
    </submittedName>
</protein>
<dbReference type="CDD" id="cd00586">
    <property type="entry name" value="4HBT"/>
    <property type="match status" value="1"/>
</dbReference>
<evidence type="ECO:0000256" key="1">
    <source>
        <dbReference type="ARBA" id="ARBA00005953"/>
    </source>
</evidence>
<dbReference type="FunFam" id="3.10.129.10:FF:000004">
    <property type="entry name" value="Tol-pal system-associated acyl-CoA thioesterase"/>
    <property type="match status" value="1"/>
</dbReference>
<dbReference type="PATRIC" id="fig|80852.17.peg.953"/>
<evidence type="ECO:0000313" key="4">
    <source>
        <dbReference type="Proteomes" id="UP000032427"/>
    </source>
</evidence>
<gene>
    <name evidence="3" type="primary">ybgC</name>
    <name evidence="3" type="ORF">AWOD_I_0940</name>
</gene>